<sequence length="147" mass="18030">MPIDRKKYHPKWRLISYLIRFIRAKNRCEDCNVRNYAVRYWDSDAKRLWPPEHDDEPEEGFKTHRQAIDWATEYNRKIGSDYEWDTHKVSVVKLSVAHLDHDTQNNRFWNLRCKCQWCHLTHDRKDNAQKRMYGPTGRHHNQVRLEL</sequence>
<dbReference type="AlphaFoldDB" id="A0A327NH70"/>
<dbReference type="EMBL" id="QLII01000001">
    <property type="protein sequence ID" value="RAI73306.1"/>
    <property type="molecule type" value="Genomic_DNA"/>
</dbReference>
<comment type="caution">
    <text evidence="1">The sequence shown here is derived from an EMBL/GenBank/DDBJ whole genome shotgun (WGS) entry which is preliminary data.</text>
</comment>
<dbReference type="OrthoDB" id="1072451at2"/>
<name>A0A327NH70_9BACT</name>
<organism evidence="1 2">
    <name type="scientific">Spirosoma telluris</name>
    <dbReference type="NCBI Taxonomy" id="2183553"/>
    <lineage>
        <taxon>Bacteria</taxon>
        <taxon>Pseudomonadati</taxon>
        <taxon>Bacteroidota</taxon>
        <taxon>Cytophagia</taxon>
        <taxon>Cytophagales</taxon>
        <taxon>Cytophagaceae</taxon>
        <taxon>Spirosoma</taxon>
    </lineage>
</organism>
<proteinExistence type="predicted"/>
<dbReference type="Proteomes" id="UP000249016">
    <property type="component" value="Unassembled WGS sequence"/>
</dbReference>
<evidence type="ECO:0000313" key="1">
    <source>
        <dbReference type="EMBL" id="RAI73306.1"/>
    </source>
</evidence>
<accession>A0A327NH70</accession>
<dbReference type="RefSeq" id="WP_111340188.1">
    <property type="nucleotide sequence ID" value="NZ_QLII01000001.1"/>
</dbReference>
<gene>
    <name evidence="1" type="ORF">HMF3257_00620</name>
</gene>
<protein>
    <recommendedName>
        <fullName evidence="3">HNH endonuclease</fullName>
    </recommendedName>
</protein>
<evidence type="ECO:0000313" key="2">
    <source>
        <dbReference type="Proteomes" id="UP000249016"/>
    </source>
</evidence>
<evidence type="ECO:0008006" key="3">
    <source>
        <dbReference type="Google" id="ProtNLM"/>
    </source>
</evidence>
<keyword evidence="2" id="KW-1185">Reference proteome</keyword>
<reference evidence="1 2" key="1">
    <citation type="submission" date="2018-06" db="EMBL/GenBank/DDBJ databases">
        <title>Spirosoma sp. HMF3257 Genome sequencing and assembly.</title>
        <authorList>
            <person name="Kang H."/>
            <person name="Cha I."/>
            <person name="Kim H."/>
            <person name="Kang J."/>
            <person name="Joh K."/>
        </authorList>
    </citation>
    <scope>NUCLEOTIDE SEQUENCE [LARGE SCALE GENOMIC DNA]</scope>
    <source>
        <strain evidence="1 2">HMF3257</strain>
    </source>
</reference>